<accession>A0ABQ7YZE2</accession>
<proteinExistence type="predicted"/>
<reference evidence="2 3" key="1">
    <citation type="submission" date="2021-05" db="EMBL/GenBank/DDBJ databases">
        <title>Genome Assembly of Synthetic Allotetraploid Brassica napus Reveals Homoeologous Exchanges between Subgenomes.</title>
        <authorList>
            <person name="Davis J.T."/>
        </authorList>
    </citation>
    <scope>NUCLEOTIDE SEQUENCE [LARGE SCALE GENOMIC DNA]</scope>
    <source>
        <strain evidence="3">cv. Da-Ae</strain>
        <tissue evidence="2">Seedling</tissue>
    </source>
</reference>
<evidence type="ECO:0000313" key="3">
    <source>
        <dbReference type="Proteomes" id="UP000824890"/>
    </source>
</evidence>
<gene>
    <name evidence="2" type="ORF">HID58_070678</name>
</gene>
<sequence length="89" mass="10302">GHKSPNKTNRLWTASIKEKNRCRRKPTDHHHVFDRPAINGHGSGWENAHSEQSSARSKSITRSTFREEYTIVFNQLNNLRSFCMNSGHL</sequence>
<feature type="region of interest" description="Disordered" evidence="1">
    <location>
        <begin position="20"/>
        <end position="62"/>
    </location>
</feature>
<evidence type="ECO:0000256" key="1">
    <source>
        <dbReference type="SAM" id="MobiDB-lite"/>
    </source>
</evidence>
<dbReference type="EMBL" id="JAGKQM010000016">
    <property type="protein sequence ID" value="KAH0873316.1"/>
    <property type="molecule type" value="Genomic_DNA"/>
</dbReference>
<feature type="compositionally biased region" description="Polar residues" evidence="1">
    <location>
        <begin position="50"/>
        <end position="62"/>
    </location>
</feature>
<feature type="non-terminal residue" evidence="2">
    <location>
        <position position="1"/>
    </location>
</feature>
<protein>
    <submittedName>
        <fullName evidence="2">Uncharacterized protein</fullName>
    </submittedName>
</protein>
<comment type="caution">
    <text evidence="2">The sequence shown here is derived from an EMBL/GenBank/DDBJ whole genome shotgun (WGS) entry which is preliminary data.</text>
</comment>
<organism evidence="2 3">
    <name type="scientific">Brassica napus</name>
    <name type="common">Rape</name>
    <dbReference type="NCBI Taxonomy" id="3708"/>
    <lineage>
        <taxon>Eukaryota</taxon>
        <taxon>Viridiplantae</taxon>
        <taxon>Streptophyta</taxon>
        <taxon>Embryophyta</taxon>
        <taxon>Tracheophyta</taxon>
        <taxon>Spermatophyta</taxon>
        <taxon>Magnoliopsida</taxon>
        <taxon>eudicotyledons</taxon>
        <taxon>Gunneridae</taxon>
        <taxon>Pentapetalae</taxon>
        <taxon>rosids</taxon>
        <taxon>malvids</taxon>
        <taxon>Brassicales</taxon>
        <taxon>Brassicaceae</taxon>
        <taxon>Brassiceae</taxon>
        <taxon>Brassica</taxon>
    </lineage>
</organism>
<keyword evidence="3" id="KW-1185">Reference proteome</keyword>
<dbReference type="Proteomes" id="UP000824890">
    <property type="component" value="Unassembled WGS sequence"/>
</dbReference>
<evidence type="ECO:0000313" key="2">
    <source>
        <dbReference type="EMBL" id="KAH0873316.1"/>
    </source>
</evidence>
<name>A0ABQ7YZE2_BRANA</name>